<dbReference type="VEuPathDB" id="FungiDB:SAPIO_CDS0718"/>
<gene>
    <name evidence="7" type="ORF">SAPIO_CDS0718</name>
</gene>
<dbReference type="InterPro" id="IPR036259">
    <property type="entry name" value="MFS_trans_sf"/>
</dbReference>
<feature type="transmembrane region" description="Helical" evidence="6">
    <location>
        <begin position="217"/>
        <end position="240"/>
    </location>
</feature>
<dbReference type="Proteomes" id="UP000028545">
    <property type="component" value="Unassembled WGS sequence"/>
</dbReference>
<evidence type="ECO:0000256" key="3">
    <source>
        <dbReference type="ARBA" id="ARBA00022692"/>
    </source>
</evidence>
<dbReference type="OrthoDB" id="10262656at2759"/>
<dbReference type="SUPFAM" id="SSF103473">
    <property type="entry name" value="MFS general substrate transporter"/>
    <property type="match status" value="1"/>
</dbReference>
<name>A0A084GGD8_PSEDA</name>
<evidence type="ECO:0000256" key="6">
    <source>
        <dbReference type="SAM" id="Phobius"/>
    </source>
</evidence>
<dbReference type="GO" id="GO:0022857">
    <property type="term" value="F:transmembrane transporter activity"/>
    <property type="evidence" value="ECO:0007669"/>
    <property type="project" value="InterPro"/>
</dbReference>
<proteinExistence type="predicted"/>
<dbReference type="AlphaFoldDB" id="A0A084GGD8"/>
<dbReference type="HOGENOM" id="CLU_1001687_0_0_1"/>
<keyword evidence="3 6" id="KW-0812">Transmembrane</keyword>
<dbReference type="GeneID" id="27718870"/>
<evidence type="ECO:0000256" key="4">
    <source>
        <dbReference type="ARBA" id="ARBA00022989"/>
    </source>
</evidence>
<feature type="transmembrane region" description="Helical" evidence="6">
    <location>
        <begin position="13"/>
        <end position="35"/>
    </location>
</feature>
<keyword evidence="8" id="KW-1185">Reference proteome</keyword>
<comment type="caution">
    <text evidence="7">The sequence shown here is derived from an EMBL/GenBank/DDBJ whole genome shotgun (WGS) entry which is preliminary data.</text>
</comment>
<dbReference type="PANTHER" id="PTHR23504:SF15">
    <property type="entry name" value="MAJOR FACILITATOR SUPERFAMILY (MFS) PROFILE DOMAIN-CONTAINING PROTEIN"/>
    <property type="match status" value="1"/>
</dbReference>
<evidence type="ECO:0000256" key="5">
    <source>
        <dbReference type="ARBA" id="ARBA00023136"/>
    </source>
</evidence>
<dbReference type="InterPro" id="IPR011701">
    <property type="entry name" value="MFS"/>
</dbReference>
<comment type="subcellular location">
    <subcellularLocation>
        <location evidence="1">Membrane</location>
        <topology evidence="1">Multi-pass membrane protein</topology>
    </subcellularLocation>
</comment>
<evidence type="ECO:0000313" key="8">
    <source>
        <dbReference type="Proteomes" id="UP000028545"/>
    </source>
</evidence>
<feature type="transmembrane region" description="Helical" evidence="6">
    <location>
        <begin position="47"/>
        <end position="65"/>
    </location>
</feature>
<dbReference type="RefSeq" id="XP_016646199.1">
    <property type="nucleotide sequence ID" value="XM_016783433.1"/>
</dbReference>
<accession>A0A084GGD8</accession>
<dbReference type="Gene3D" id="1.20.1250.20">
    <property type="entry name" value="MFS general substrate transporter like domains"/>
    <property type="match status" value="1"/>
</dbReference>
<keyword evidence="2" id="KW-0813">Transport</keyword>
<evidence type="ECO:0000313" key="7">
    <source>
        <dbReference type="EMBL" id="KEZ46400.1"/>
    </source>
</evidence>
<dbReference type="PANTHER" id="PTHR23504">
    <property type="entry name" value="MAJOR FACILITATOR SUPERFAMILY DOMAIN-CONTAINING PROTEIN 10"/>
    <property type="match status" value="1"/>
</dbReference>
<evidence type="ECO:0000256" key="1">
    <source>
        <dbReference type="ARBA" id="ARBA00004141"/>
    </source>
</evidence>
<evidence type="ECO:0000256" key="2">
    <source>
        <dbReference type="ARBA" id="ARBA00022448"/>
    </source>
</evidence>
<dbReference type="EMBL" id="JOWA01000033">
    <property type="protein sequence ID" value="KEZ46400.1"/>
    <property type="molecule type" value="Genomic_DNA"/>
</dbReference>
<keyword evidence="5 6" id="KW-0472">Membrane</keyword>
<dbReference type="KEGG" id="sapo:SAPIO_CDS0718"/>
<dbReference type="GO" id="GO:0016020">
    <property type="term" value="C:membrane"/>
    <property type="evidence" value="ECO:0007669"/>
    <property type="project" value="UniProtKB-SubCell"/>
</dbReference>
<organism evidence="7 8">
    <name type="scientific">Pseudallescheria apiosperma</name>
    <name type="common">Scedosporium apiospermum</name>
    <dbReference type="NCBI Taxonomy" id="563466"/>
    <lineage>
        <taxon>Eukaryota</taxon>
        <taxon>Fungi</taxon>
        <taxon>Dikarya</taxon>
        <taxon>Ascomycota</taxon>
        <taxon>Pezizomycotina</taxon>
        <taxon>Sordariomycetes</taxon>
        <taxon>Hypocreomycetidae</taxon>
        <taxon>Microascales</taxon>
        <taxon>Microascaceae</taxon>
        <taxon>Scedosporium</taxon>
    </lineage>
</organism>
<evidence type="ECO:0008006" key="9">
    <source>
        <dbReference type="Google" id="ProtNLM"/>
    </source>
</evidence>
<reference evidence="7 8" key="1">
    <citation type="journal article" date="2014" name="Genome Announc.">
        <title>Draft genome sequence of the pathogenic fungus Scedosporium apiospermum.</title>
        <authorList>
            <person name="Vandeputte P."/>
            <person name="Ghamrawi S."/>
            <person name="Rechenmann M."/>
            <person name="Iltis A."/>
            <person name="Giraud S."/>
            <person name="Fleury M."/>
            <person name="Thornton C."/>
            <person name="Delhaes L."/>
            <person name="Meyer W."/>
            <person name="Papon N."/>
            <person name="Bouchara J.P."/>
        </authorList>
    </citation>
    <scope>NUCLEOTIDE SEQUENCE [LARGE SCALE GENOMIC DNA]</scope>
    <source>
        <strain evidence="7 8">IHEM 14462</strain>
    </source>
</reference>
<dbReference type="Pfam" id="PF07690">
    <property type="entry name" value="MFS_1"/>
    <property type="match status" value="1"/>
</dbReference>
<sequence length="278" mass="29945">MIRSYGSVEETQISYYAGLMIAVFTFCEFLSGMLWAKLSDRIGRKPALLIGSFCGIVTALALGFSKSISLAVASRAFGGLFNPNVGLAQTCVVESVPEKDEQAEGDYELVDNGQPELQALRRAYGAPSIHELEDISVDKEFGDHLSPPVGEGRAVAFTAQVIFQIVSVSLLALHKVSSDAVMPTFLAISVASNGPESSPRRNLLQYSGGFGYGNYEIGLILLSQAVVAVVTQATVVPLFINRMGPLRAYRVILCVYPTIISNTISEKYYIARASSLDT</sequence>
<keyword evidence="4 6" id="KW-1133">Transmembrane helix</keyword>
<protein>
    <recommendedName>
        <fullName evidence="9">Major facilitator superfamily (MFS) profile domain-containing protein</fullName>
    </recommendedName>
</protein>